<evidence type="ECO:0000313" key="2">
    <source>
        <dbReference type="Proteomes" id="UP000784294"/>
    </source>
</evidence>
<organism evidence="1 2">
    <name type="scientific">Protopolystoma xenopodis</name>
    <dbReference type="NCBI Taxonomy" id="117903"/>
    <lineage>
        <taxon>Eukaryota</taxon>
        <taxon>Metazoa</taxon>
        <taxon>Spiralia</taxon>
        <taxon>Lophotrochozoa</taxon>
        <taxon>Platyhelminthes</taxon>
        <taxon>Monogenea</taxon>
        <taxon>Polyopisthocotylea</taxon>
        <taxon>Polystomatidea</taxon>
        <taxon>Polystomatidae</taxon>
        <taxon>Protopolystoma</taxon>
    </lineage>
</organism>
<comment type="caution">
    <text evidence="1">The sequence shown here is derived from an EMBL/GenBank/DDBJ whole genome shotgun (WGS) entry which is preliminary data.</text>
</comment>
<gene>
    <name evidence="1" type="ORF">PXEA_LOCUS28106</name>
</gene>
<dbReference type="AlphaFoldDB" id="A0A3S5APJ7"/>
<evidence type="ECO:0000313" key="1">
    <source>
        <dbReference type="EMBL" id="VEL34666.1"/>
    </source>
</evidence>
<accession>A0A3S5APJ7</accession>
<reference evidence="1" key="1">
    <citation type="submission" date="2018-11" db="EMBL/GenBank/DDBJ databases">
        <authorList>
            <consortium name="Pathogen Informatics"/>
        </authorList>
    </citation>
    <scope>NUCLEOTIDE SEQUENCE</scope>
</reference>
<sequence>MAKRRTEAIPRSNGKINTSIASTLKSGPHLRAKSVLNLEQSDEQMRPHQQIAKEIIYSVNREAASTALKPSQ</sequence>
<proteinExistence type="predicted"/>
<dbReference type="EMBL" id="CAAALY010248118">
    <property type="protein sequence ID" value="VEL34666.1"/>
    <property type="molecule type" value="Genomic_DNA"/>
</dbReference>
<protein>
    <submittedName>
        <fullName evidence="1">Uncharacterized protein</fullName>
    </submittedName>
</protein>
<dbReference type="Proteomes" id="UP000784294">
    <property type="component" value="Unassembled WGS sequence"/>
</dbReference>
<keyword evidence="2" id="KW-1185">Reference proteome</keyword>
<name>A0A3S5APJ7_9PLAT</name>